<feature type="signal peptide" evidence="3">
    <location>
        <begin position="1"/>
        <end position="20"/>
    </location>
</feature>
<dbReference type="EMBL" id="JAFJMO010000011">
    <property type="protein sequence ID" value="KAJ8263004.1"/>
    <property type="molecule type" value="Genomic_DNA"/>
</dbReference>
<dbReference type="OrthoDB" id="9899510at2759"/>
<evidence type="ECO:0000313" key="5">
    <source>
        <dbReference type="EMBL" id="KAJ8263004.1"/>
    </source>
</evidence>
<dbReference type="Gene3D" id="2.80.10.50">
    <property type="match status" value="1"/>
</dbReference>
<accession>A0A9Q1HU71</accession>
<feature type="domain" description="Ricin B lectin" evidence="4">
    <location>
        <begin position="17"/>
        <end position="139"/>
    </location>
</feature>
<dbReference type="InterPro" id="IPR035992">
    <property type="entry name" value="Ricin_B-like_lectins"/>
</dbReference>
<name>A0A9Q1HU71_CONCO</name>
<evidence type="ECO:0000259" key="4">
    <source>
        <dbReference type="SMART" id="SM00458"/>
    </source>
</evidence>
<evidence type="ECO:0000256" key="2">
    <source>
        <dbReference type="SAM" id="Phobius"/>
    </source>
</evidence>
<evidence type="ECO:0000256" key="1">
    <source>
        <dbReference type="SAM" id="MobiDB-lite"/>
    </source>
</evidence>
<organism evidence="5 6">
    <name type="scientific">Conger conger</name>
    <name type="common">Conger eel</name>
    <name type="synonym">Muraena conger</name>
    <dbReference type="NCBI Taxonomy" id="82655"/>
    <lineage>
        <taxon>Eukaryota</taxon>
        <taxon>Metazoa</taxon>
        <taxon>Chordata</taxon>
        <taxon>Craniata</taxon>
        <taxon>Vertebrata</taxon>
        <taxon>Euteleostomi</taxon>
        <taxon>Actinopterygii</taxon>
        <taxon>Neopterygii</taxon>
        <taxon>Teleostei</taxon>
        <taxon>Anguilliformes</taxon>
        <taxon>Congridae</taxon>
        <taxon>Conger</taxon>
    </lineage>
</organism>
<keyword evidence="3" id="KW-0732">Signal</keyword>
<dbReference type="PROSITE" id="PS50231">
    <property type="entry name" value="RICIN_B_LECTIN"/>
    <property type="match status" value="1"/>
</dbReference>
<reference evidence="5" key="1">
    <citation type="journal article" date="2023" name="Science">
        <title>Genome structures resolve the early diversification of teleost fishes.</title>
        <authorList>
            <person name="Parey E."/>
            <person name="Louis A."/>
            <person name="Montfort J."/>
            <person name="Bouchez O."/>
            <person name="Roques C."/>
            <person name="Iampietro C."/>
            <person name="Lluch J."/>
            <person name="Castinel A."/>
            <person name="Donnadieu C."/>
            <person name="Desvignes T."/>
            <person name="Floi Bucao C."/>
            <person name="Jouanno E."/>
            <person name="Wen M."/>
            <person name="Mejri S."/>
            <person name="Dirks R."/>
            <person name="Jansen H."/>
            <person name="Henkel C."/>
            <person name="Chen W.J."/>
            <person name="Zahm M."/>
            <person name="Cabau C."/>
            <person name="Klopp C."/>
            <person name="Thompson A.W."/>
            <person name="Robinson-Rechavi M."/>
            <person name="Braasch I."/>
            <person name="Lecointre G."/>
            <person name="Bobe J."/>
            <person name="Postlethwait J.H."/>
            <person name="Berthelot C."/>
            <person name="Roest Crollius H."/>
            <person name="Guiguen Y."/>
        </authorList>
    </citation>
    <scope>NUCLEOTIDE SEQUENCE</scope>
    <source>
        <strain evidence="5">Concon-B</strain>
    </source>
</reference>
<gene>
    <name evidence="5" type="ORF">COCON_G00154610</name>
</gene>
<feature type="region of interest" description="Disordered" evidence="1">
    <location>
        <begin position="150"/>
        <end position="216"/>
    </location>
</feature>
<feature type="compositionally biased region" description="Low complexity" evidence="1">
    <location>
        <begin position="165"/>
        <end position="181"/>
    </location>
</feature>
<evidence type="ECO:0000256" key="3">
    <source>
        <dbReference type="SAM" id="SignalP"/>
    </source>
</evidence>
<evidence type="ECO:0000313" key="6">
    <source>
        <dbReference type="Proteomes" id="UP001152803"/>
    </source>
</evidence>
<dbReference type="Pfam" id="PF00652">
    <property type="entry name" value="Ricin_B_lectin"/>
    <property type="match status" value="1"/>
</dbReference>
<feature type="region of interest" description="Disordered" evidence="1">
    <location>
        <begin position="274"/>
        <end position="301"/>
    </location>
</feature>
<protein>
    <recommendedName>
        <fullName evidence="4">Ricin B lectin domain-containing protein</fullName>
    </recommendedName>
</protein>
<comment type="caution">
    <text evidence="5">The sequence shown here is derived from an EMBL/GenBank/DDBJ whole genome shotgun (WGS) entry which is preliminary data.</text>
</comment>
<keyword evidence="2" id="KW-1133">Transmembrane helix</keyword>
<dbReference type="SMART" id="SM00458">
    <property type="entry name" value="RICIN"/>
    <property type="match status" value="1"/>
</dbReference>
<feature type="chain" id="PRO_5040231948" description="Ricin B lectin domain-containing protein" evidence="3">
    <location>
        <begin position="21"/>
        <end position="328"/>
    </location>
</feature>
<dbReference type="InterPro" id="IPR000772">
    <property type="entry name" value="Ricin_B_lectin"/>
</dbReference>
<sequence>MERGVCIITALVLIVQEAVGFSIRNEQLGRCLQPLEGGVVLEECGPGSAPQEWEWRPHTRALVNVQTGECLSASRPLDQEAVHLDACAVGYEEAQAWVCSKKGHLTRPGAHRLHLSAHRDTDNIVLARERGRGSKWRTLGNLTVCDEPGAPHYKHHHGDKPMPTASVDGDSVAAGADDGPGLSAMTAPNLTESASEEKLPSLSSSTTDPSPARGPGPSAAPFFSLEYGLGWKVAMLVLSSLALVIGVLVLLLSIHYNRKKKVMCVVKSYVPTGEVSQQGSPVPNERAPLTRHPLRPPSSPSLQRGEILIEWKDGTVTPLFDTNTLPAD</sequence>
<dbReference type="AlphaFoldDB" id="A0A9Q1HU71"/>
<dbReference type="PANTHER" id="PTHR36129:SF2">
    <property type="entry name" value="RICIN B LECTIN DOMAIN-CONTAINING PROTEIN"/>
    <property type="match status" value="1"/>
</dbReference>
<dbReference type="PANTHER" id="PTHR36129">
    <property type="entry name" value="ORGANIC SOLUTE TRANSPORTER SUBUNIT BETA-RELATED"/>
    <property type="match status" value="1"/>
</dbReference>
<dbReference type="Proteomes" id="UP001152803">
    <property type="component" value="Unassembled WGS sequence"/>
</dbReference>
<feature type="compositionally biased region" description="Low complexity" evidence="1">
    <location>
        <begin position="200"/>
        <end position="216"/>
    </location>
</feature>
<proteinExistence type="predicted"/>
<dbReference type="SUPFAM" id="SSF50370">
    <property type="entry name" value="Ricin B-like lectins"/>
    <property type="match status" value="1"/>
</dbReference>
<keyword evidence="2" id="KW-0472">Membrane</keyword>
<keyword evidence="2" id="KW-0812">Transmembrane</keyword>
<dbReference type="InterPro" id="IPR052678">
    <property type="entry name" value="OST-beta_subunit"/>
</dbReference>
<feature type="transmembrane region" description="Helical" evidence="2">
    <location>
        <begin position="229"/>
        <end position="253"/>
    </location>
</feature>
<keyword evidence="6" id="KW-1185">Reference proteome</keyword>